<dbReference type="Gene3D" id="1.10.3680.10">
    <property type="entry name" value="TerB-like"/>
    <property type="match status" value="1"/>
</dbReference>
<dbReference type="RefSeq" id="WP_152808630.1">
    <property type="nucleotide sequence ID" value="NZ_WHNW01000001.1"/>
</dbReference>
<name>A0A6N7EWD8_9GAMM</name>
<dbReference type="InterPro" id="IPR007486">
    <property type="entry name" value="YebE"/>
</dbReference>
<dbReference type="InParanoid" id="A0A6N7EWD8"/>
<dbReference type="FunCoup" id="A0A6N7EWD8">
    <property type="interactions" value="63"/>
</dbReference>
<proteinExistence type="predicted"/>
<dbReference type="Proteomes" id="UP000471298">
    <property type="component" value="Unassembled WGS sequence"/>
</dbReference>
<protein>
    <submittedName>
        <fullName evidence="2">DUF533 domain-containing protein</fullName>
    </submittedName>
</protein>
<keyword evidence="3" id="KW-1185">Reference proteome</keyword>
<dbReference type="CDD" id="cd07178">
    <property type="entry name" value="terB_like_YebE"/>
    <property type="match status" value="1"/>
</dbReference>
<dbReference type="Pfam" id="PF04391">
    <property type="entry name" value="DUF533"/>
    <property type="match status" value="1"/>
</dbReference>
<dbReference type="InterPro" id="IPR029024">
    <property type="entry name" value="TerB-like"/>
</dbReference>
<dbReference type="SUPFAM" id="SSF158682">
    <property type="entry name" value="TerB-like"/>
    <property type="match status" value="1"/>
</dbReference>
<comment type="caution">
    <text evidence="2">The sequence shown here is derived from an EMBL/GenBank/DDBJ whole genome shotgun (WGS) entry which is preliminary data.</text>
</comment>
<evidence type="ECO:0000256" key="1">
    <source>
        <dbReference type="SAM" id="MobiDB-lite"/>
    </source>
</evidence>
<gene>
    <name evidence="2" type="ORF">GCU85_01540</name>
</gene>
<dbReference type="AlphaFoldDB" id="A0A6N7EWD8"/>
<sequence>MKASDLLGALLSAGQDMANQGKTIASEKLNVPESGAERSAMLGGMGKGALAAGALALLVGTDTGREIGGSALKIGSVAALGGLAFKAYKNWQTQNAAAESTHTDTAPANSAPAANQPPPALSHMSESEIDARSKKLLSAMIAAAKADGHIDAKETEALQSMMDQLGESNELSAFMQSEIAKPLNPQEIAANTDAPGLAAEVYLMSRLVINDENFMEKAYLGELVKSLNLDPALIAQLDAQATSAQA</sequence>
<organism evidence="2 3">
    <name type="scientific">Ostreibacterium oceani</name>
    <dbReference type="NCBI Taxonomy" id="2654998"/>
    <lineage>
        <taxon>Bacteria</taxon>
        <taxon>Pseudomonadati</taxon>
        <taxon>Pseudomonadota</taxon>
        <taxon>Gammaproteobacteria</taxon>
        <taxon>Cardiobacteriales</taxon>
        <taxon>Ostreibacteriaceae</taxon>
        <taxon>Ostreibacterium</taxon>
    </lineage>
</organism>
<accession>A0A6N7EWD8</accession>
<evidence type="ECO:0000313" key="3">
    <source>
        <dbReference type="Proteomes" id="UP000471298"/>
    </source>
</evidence>
<evidence type="ECO:0000313" key="2">
    <source>
        <dbReference type="EMBL" id="MPV85417.1"/>
    </source>
</evidence>
<reference evidence="2 3" key="1">
    <citation type="submission" date="2019-10" db="EMBL/GenBank/DDBJ databases">
        <title>Cardiobacteriales fam. a chemoheterotrophic member of the order Cardiobacteriales, and proposal of Cardiobacteriales fam. nov.</title>
        <authorList>
            <person name="Wang C."/>
        </authorList>
    </citation>
    <scope>NUCLEOTIDE SEQUENCE [LARGE SCALE GENOMIC DNA]</scope>
    <source>
        <strain evidence="2 3">ML27</strain>
    </source>
</reference>
<feature type="region of interest" description="Disordered" evidence="1">
    <location>
        <begin position="96"/>
        <end position="128"/>
    </location>
</feature>
<dbReference type="EMBL" id="WHNW01000001">
    <property type="protein sequence ID" value="MPV85417.1"/>
    <property type="molecule type" value="Genomic_DNA"/>
</dbReference>